<dbReference type="EMBL" id="CP014265">
    <property type="protein sequence ID" value="AMK14785.1"/>
    <property type="molecule type" value="Genomic_DNA"/>
</dbReference>
<dbReference type="RefSeq" id="WP_067145490.1">
    <property type="nucleotide sequence ID" value="NZ_CP014265.1"/>
</dbReference>
<dbReference type="STRING" id="294671.YLM1_0225"/>
<reference evidence="2" key="2">
    <citation type="submission" date="2016-02" db="EMBL/GenBank/DDBJ databases">
        <title>The draft genome sequence of the rumen methanogen Methanobrevibacter olleyae YLM1.</title>
        <authorList>
            <consortium name="New Zealand Agricultural Greenhouse Gas Research Centre/Pastoral Greenhouse Gas Research Consortium"/>
            <person name="Kelly W.J."/>
            <person name="Li D."/>
            <person name="Lambie S.C."/>
            <person name="Attwood G.T."/>
            <person name="Altermann E."/>
            <person name="Leahy S.C."/>
        </authorList>
    </citation>
    <scope>NUCLEOTIDE SEQUENCE [LARGE SCALE GENOMIC DNA]</scope>
    <source>
        <strain evidence="2">YLM1</strain>
    </source>
</reference>
<dbReference type="Pfam" id="PF05762">
    <property type="entry name" value="VWA_CoxE"/>
    <property type="match status" value="1"/>
</dbReference>
<dbReference type="PANTHER" id="PTHR39338:SF5">
    <property type="entry name" value="BLR6139 PROTEIN"/>
    <property type="match status" value="1"/>
</dbReference>
<proteinExistence type="predicted"/>
<accession>A0A126QZH9</accession>
<evidence type="ECO:0000313" key="2">
    <source>
        <dbReference type="Proteomes" id="UP000066376"/>
    </source>
</evidence>
<sequence>MKERIVRLSNDLRGQGMPVSIRSTQSAIDTYNILGDDDLDILKNAFRSIYVKSKYDIPKFDESFDGFFVKKQVKSLTDELNRASKPSSMKGKLSQHEWKITKQNGLGGQKIQMGAEQAMEYFAGTPVLEERNKDLARDNDILNSELSKLNKYDERIFELCVELGRKIANKQSRRKRLARSNKIDIRRTMRQNMKYGGVPIDLVHVKKKPHKKQHLFLNDVSGSCEWISSWFFMLMFACQKSFKDSRMFEFDNKTIETTEFLKEKYMVNAFAEIRLLRMRNMMVRGTSNMFTAFESFMKQVDISNKSYIILLSDCRDWAGPKVNGIPASVELISKMSTMAKKVIILNPEDKKKWDVVDSCVSLYRGAGAQVYEVSTLNQLAEFVADM</sequence>
<dbReference type="GeneID" id="28488521"/>
<reference evidence="1 2" key="1">
    <citation type="journal article" date="2016" name="Genome Announc.">
        <title>Draft Genome Sequence of the Rumen Methanogen Methanobrevibacter olleyae YLM1.</title>
        <authorList>
            <person name="Kelly W.J."/>
            <person name="Li D."/>
            <person name="Lambie S.C."/>
            <person name="Cox F."/>
            <person name="Attwood G.T."/>
            <person name="Altermann E."/>
            <person name="Leahy S.C."/>
        </authorList>
    </citation>
    <scope>NUCLEOTIDE SEQUENCE [LARGE SCALE GENOMIC DNA]</scope>
    <source>
        <strain evidence="1 2">YLM1</strain>
    </source>
</reference>
<organism evidence="1 2">
    <name type="scientific">Methanobrevibacter olleyae</name>
    <dbReference type="NCBI Taxonomy" id="294671"/>
    <lineage>
        <taxon>Archaea</taxon>
        <taxon>Methanobacteriati</taxon>
        <taxon>Methanobacteriota</taxon>
        <taxon>Methanomada group</taxon>
        <taxon>Methanobacteria</taxon>
        <taxon>Methanobacteriales</taxon>
        <taxon>Methanobacteriaceae</taxon>
        <taxon>Methanobrevibacter</taxon>
    </lineage>
</organism>
<gene>
    <name evidence="1" type="ORF">YLM1_0225</name>
</gene>
<keyword evidence="2" id="KW-1185">Reference proteome</keyword>
<dbReference type="AlphaFoldDB" id="A0A126QZH9"/>
<dbReference type="KEGG" id="mol:YLM1_0225"/>
<dbReference type="PATRIC" id="fig|294671.3.peg.226"/>
<protein>
    <submittedName>
        <fullName evidence="1">von Willebrand factor type A domain-containing protein</fullName>
    </submittedName>
</protein>
<dbReference type="InterPro" id="IPR011195">
    <property type="entry name" value="UCP010256"/>
</dbReference>
<dbReference type="PIRSF" id="PIRSF010256">
    <property type="entry name" value="CoxE_vWa"/>
    <property type="match status" value="1"/>
</dbReference>
<name>A0A126QZH9_METOL</name>
<dbReference type="InterPro" id="IPR008912">
    <property type="entry name" value="Uncharacterised_CoxE"/>
</dbReference>
<evidence type="ECO:0000313" key="1">
    <source>
        <dbReference type="EMBL" id="AMK14785.1"/>
    </source>
</evidence>
<dbReference type="PANTHER" id="PTHR39338">
    <property type="entry name" value="BLL5662 PROTEIN-RELATED"/>
    <property type="match status" value="1"/>
</dbReference>
<dbReference type="Proteomes" id="UP000066376">
    <property type="component" value="Chromosome"/>
</dbReference>